<dbReference type="Proteomes" id="UP001600064">
    <property type="component" value="Unassembled WGS sequence"/>
</dbReference>
<dbReference type="RefSeq" id="XP_070865122.1">
    <property type="nucleotide sequence ID" value="XM_071012381.1"/>
</dbReference>
<accession>A0ABR4D7Q0</accession>
<evidence type="ECO:0000313" key="2">
    <source>
        <dbReference type="Proteomes" id="UP001600064"/>
    </source>
</evidence>
<keyword evidence="2" id="KW-1185">Reference proteome</keyword>
<sequence>MNLFPIAALAGRLGGALGVAREQHVLAGSTRGNALLPSRLSPTGPAHPPQQYPVVDVNITIHQTNVSLLPSPLPPAGPASHADEIIDQFLRLTRSTSWKLVEKVPFEGDTFEPEGLVRFGNGERYLVSAGEWTAPRPRCAVSTQTPQEAPRKATEVGGNCMSAGAGAGIPHLLVFDRQGARVADMTLVHPPGEDAEYHPGGIDYDGTYVWLPLAQYRPASTATVLRLRVKTSQDEFPQVEPVLRVEEHIGAVAHDTSADQKLLGLTWGGRAALSWRLQRRRWWCPWCRRAFSPPPVFTRPDRTVRNPSHFVDYQDCKFLGRSWRHGLRPVMLCSGIASLEDMNGGGEDGGTKTEIGGVALVDMESMIPLWEVPLTMRTDRGALMTKNPMDVAVVNARMRLYFLPDERNSTLYGYEPVLERSE</sequence>
<gene>
    <name evidence="1" type="ORF">VTJ83DRAFT_5747</name>
</gene>
<dbReference type="Pfam" id="PF20055">
    <property type="entry name" value="DUF6454"/>
    <property type="match status" value="1"/>
</dbReference>
<name>A0ABR4D7Q0_9PEZI</name>
<dbReference type="GeneID" id="98127025"/>
<comment type="caution">
    <text evidence="1">The sequence shown here is derived from an EMBL/GenBank/DDBJ whole genome shotgun (WGS) entry which is preliminary data.</text>
</comment>
<proteinExistence type="predicted"/>
<organism evidence="1 2">
    <name type="scientific">Remersonia thermophila</name>
    <dbReference type="NCBI Taxonomy" id="72144"/>
    <lineage>
        <taxon>Eukaryota</taxon>
        <taxon>Fungi</taxon>
        <taxon>Dikarya</taxon>
        <taxon>Ascomycota</taxon>
        <taxon>Pezizomycotina</taxon>
        <taxon>Sordariomycetes</taxon>
        <taxon>Sordariomycetidae</taxon>
        <taxon>Sordariales</taxon>
        <taxon>Sordariales incertae sedis</taxon>
        <taxon>Remersonia</taxon>
    </lineage>
</organism>
<dbReference type="EMBL" id="JAZGUE010000005">
    <property type="protein sequence ID" value="KAL2266395.1"/>
    <property type="molecule type" value="Genomic_DNA"/>
</dbReference>
<dbReference type="InterPro" id="IPR046312">
    <property type="entry name" value="DUF6454"/>
</dbReference>
<protein>
    <submittedName>
        <fullName evidence="1">Uncharacterized protein</fullName>
    </submittedName>
</protein>
<evidence type="ECO:0000313" key="1">
    <source>
        <dbReference type="EMBL" id="KAL2266395.1"/>
    </source>
</evidence>
<reference evidence="1 2" key="1">
    <citation type="journal article" date="2024" name="Commun. Biol.">
        <title>Comparative genomic analysis of thermophilic fungi reveals convergent evolutionary adaptations and gene losses.</title>
        <authorList>
            <person name="Steindorff A.S."/>
            <person name="Aguilar-Pontes M.V."/>
            <person name="Robinson A.J."/>
            <person name="Andreopoulos B."/>
            <person name="LaButti K."/>
            <person name="Kuo A."/>
            <person name="Mondo S."/>
            <person name="Riley R."/>
            <person name="Otillar R."/>
            <person name="Haridas S."/>
            <person name="Lipzen A."/>
            <person name="Grimwood J."/>
            <person name="Schmutz J."/>
            <person name="Clum A."/>
            <person name="Reid I.D."/>
            <person name="Moisan M.C."/>
            <person name="Butler G."/>
            <person name="Nguyen T.T.M."/>
            <person name="Dewar K."/>
            <person name="Conant G."/>
            <person name="Drula E."/>
            <person name="Henrissat B."/>
            <person name="Hansel C."/>
            <person name="Singer S."/>
            <person name="Hutchinson M.I."/>
            <person name="de Vries R.P."/>
            <person name="Natvig D.O."/>
            <person name="Powell A.J."/>
            <person name="Tsang A."/>
            <person name="Grigoriev I.V."/>
        </authorList>
    </citation>
    <scope>NUCLEOTIDE SEQUENCE [LARGE SCALE GENOMIC DNA]</scope>
    <source>
        <strain evidence="1 2">ATCC 22073</strain>
    </source>
</reference>